<feature type="active site" description="For beta-ketoacyl synthase activity" evidence="15">
    <location>
        <position position="163"/>
    </location>
</feature>
<comment type="catalytic activity">
    <reaction evidence="13 14">
        <text>a fatty acyl-[ACP] + malonyl-[ACP] + H(+) = a 3-oxoacyl-[ACP] + holo-[ACP] + CO2</text>
        <dbReference type="Rhea" id="RHEA:22836"/>
        <dbReference type="Rhea" id="RHEA-COMP:9623"/>
        <dbReference type="Rhea" id="RHEA-COMP:9685"/>
        <dbReference type="Rhea" id="RHEA-COMP:9916"/>
        <dbReference type="Rhea" id="RHEA-COMP:14125"/>
        <dbReference type="ChEBI" id="CHEBI:15378"/>
        <dbReference type="ChEBI" id="CHEBI:16526"/>
        <dbReference type="ChEBI" id="CHEBI:64479"/>
        <dbReference type="ChEBI" id="CHEBI:78449"/>
        <dbReference type="ChEBI" id="CHEBI:78776"/>
        <dbReference type="ChEBI" id="CHEBI:138651"/>
    </reaction>
</comment>
<dbReference type="InterPro" id="IPR017568">
    <property type="entry name" value="3-oxoacyl-ACP_synth-2"/>
</dbReference>
<evidence type="ECO:0000256" key="1">
    <source>
        <dbReference type="ARBA" id="ARBA00005194"/>
    </source>
</evidence>
<gene>
    <name evidence="18" type="ORF">HNR45_001426</name>
</gene>
<comment type="function">
    <text evidence="11 14">Involved in the type II fatty acid elongation cycle. Catalyzes the elongation of a wide range of acyl-ACP by the addition of two carbons from malonyl-ACP to an acyl acceptor. Can efficiently catalyze the conversion of palmitoleoyl-ACP (cis-hexadec-9-enoyl-ACP) to cis-vaccenoyl-ACP (cis-octadec-11-enoyl-ACP), an essential step in the thermal regulation of fatty acid composition.</text>
</comment>
<evidence type="ECO:0000313" key="18">
    <source>
        <dbReference type="EMBL" id="MBB6478355.1"/>
    </source>
</evidence>
<dbReference type="AlphaFoldDB" id="A0A841R399"/>
<dbReference type="PIRSF" id="PIRSF000447">
    <property type="entry name" value="KAS_II"/>
    <property type="match status" value="1"/>
</dbReference>
<evidence type="ECO:0000256" key="5">
    <source>
        <dbReference type="ARBA" id="ARBA00022516"/>
    </source>
</evidence>
<evidence type="ECO:0000256" key="6">
    <source>
        <dbReference type="ARBA" id="ARBA00022679"/>
    </source>
</evidence>
<evidence type="ECO:0000256" key="9">
    <source>
        <dbReference type="ARBA" id="ARBA00023160"/>
    </source>
</evidence>
<dbReference type="SMART" id="SM00825">
    <property type="entry name" value="PKS_KS"/>
    <property type="match status" value="1"/>
</dbReference>
<keyword evidence="5 14" id="KW-0444">Lipid biosynthesis</keyword>
<dbReference type="InterPro" id="IPR000794">
    <property type="entry name" value="Beta-ketoacyl_synthase"/>
</dbReference>
<dbReference type="GO" id="GO:0006633">
    <property type="term" value="P:fatty acid biosynthetic process"/>
    <property type="evidence" value="ECO:0007669"/>
    <property type="project" value="UniProtKB-UniRule"/>
</dbReference>
<dbReference type="NCBIfam" id="NF005589">
    <property type="entry name" value="PRK07314.1"/>
    <property type="match status" value="1"/>
</dbReference>
<dbReference type="UniPathway" id="UPA00094"/>
<comment type="catalytic activity">
    <reaction evidence="12 14">
        <text>(9Z)-hexadecenoyl-[ACP] + malonyl-[ACP] + H(+) = 3-oxo-(11Z)-octadecenoyl-[ACP] + holo-[ACP] + CO2</text>
        <dbReference type="Rhea" id="RHEA:55040"/>
        <dbReference type="Rhea" id="RHEA-COMP:9623"/>
        <dbReference type="Rhea" id="RHEA-COMP:9685"/>
        <dbReference type="Rhea" id="RHEA-COMP:10800"/>
        <dbReference type="Rhea" id="RHEA-COMP:14074"/>
        <dbReference type="ChEBI" id="CHEBI:15378"/>
        <dbReference type="ChEBI" id="CHEBI:16526"/>
        <dbReference type="ChEBI" id="CHEBI:64479"/>
        <dbReference type="ChEBI" id="CHEBI:78449"/>
        <dbReference type="ChEBI" id="CHEBI:83989"/>
        <dbReference type="ChEBI" id="CHEBI:138538"/>
        <dbReference type="EC" id="2.3.1.179"/>
    </reaction>
</comment>
<dbReference type="NCBIfam" id="NF004970">
    <property type="entry name" value="PRK06333.1"/>
    <property type="match status" value="1"/>
</dbReference>
<protein>
    <recommendedName>
        <fullName evidence="4 14">3-oxoacyl-[acyl-carrier-protein] synthase 2</fullName>
        <ecNumber evidence="3 14">2.3.1.179</ecNumber>
    </recommendedName>
</protein>
<dbReference type="SUPFAM" id="SSF53901">
    <property type="entry name" value="Thiolase-like"/>
    <property type="match status" value="2"/>
</dbReference>
<dbReference type="FunFam" id="3.40.47.10:FF:000009">
    <property type="entry name" value="3-oxoacyl-[acyl-carrier-protein] synthase 2"/>
    <property type="match status" value="1"/>
</dbReference>
<dbReference type="GO" id="GO:0005829">
    <property type="term" value="C:cytosol"/>
    <property type="evidence" value="ECO:0007669"/>
    <property type="project" value="TreeGrafter"/>
</dbReference>
<comment type="pathway">
    <text evidence="1 14">Lipid metabolism; fatty acid biosynthesis.</text>
</comment>
<dbReference type="Pfam" id="PF02801">
    <property type="entry name" value="Ketoacyl-synt_C"/>
    <property type="match status" value="1"/>
</dbReference>
<keyword evidence="8" id="KW-0443">Lipid metabolism</keyword>
<name>A0A841R399_9FIRM</name>
<dbReference type="NCBIfam" id="TIGR03150">
    <property type="entry name" value="fabF"/>
    <property type="match status" value="1"/>
</dbReference>
<accession>A0A841R399</accession>
<dbReference type="Proteomes" id="UP000591941">
    <property type="component" value="Unassembled WGS sequence"/>
</dbReference>
<dbReference type="PROSITE" id="PS52004">
    <property type="entry name" value="KS3_2"/>
    <property type="match status" value="1"/>
</dbReference>
<comment type="similarity">
    <text evidence="2 14 16">Belongs to the thiolase-like superfamily. Beta-ketoacyl-ACP synthases family.</text>
</comment>
<evidence type="ECO:0000256" key="8">
    <source>
        <dbReference type="ARBA" id="ARBA00023098"/>
    </source>
</evidence>
<reference evidence="18 19" key="1">
    <citation type="submission" date="2020-08" db="EMBL/GenBank/DDBJ databases">
        <title>Genomic Encyclopedia of Type Strains, Phase IV (KMG-IV): sequencing the most valuable type-strain genomes for metagenomic binning, comparative biology and taxonomic classification.</title>
        <authorList>
            <person name="Goeker M."/>
        </authorList>
    </citation>
    <scope>NUCLEOTIDE SEQUENCE [LARGE SCALE GENOMIC DNA]</scope>
    <source>
        <strain evidence="18 19">DSM 21255</strain>
    </source>
</reference>
<evidence type="ECO:0000256" key="7">
    <source>
        <dbReference type="ARBA" id="ARBA00022832"/>
    </source>
</evidence>
<comment type="caution">
    <text evidence="18">The sequence shown here is derived from an EMBL/GenBank/DDBJ whole genome shotgun (WGS) entry which is preliminary data.</text>
</comment>
<evidence type="ECO:0000256" key="15">
    <source>
        <dbReference type="PIRSR" id="PIRSR000447-1"/>
    </source>
</evidence>
<dbReference type="RefSeq" id="WP_159823349.1">
    <property type="nucleotide sequence ID" value="NZ_CABWNB010000006.1"/>
</dbReference>
<keyword evidence="9 14" id="KW-0275">Fatty acid biosynthesis</keyword>
<evidence type="ECO:0000256" key="12">
    <source>
        <dbReference type="ARBA" id="ARBA00047318"/>
    </source>
</evidence>
<proteinExistence type="inferred from homology"/>
<evidence type="ECO:0000256" key="4">
    <source>
        <dbReference type="ARBA" id="ARBA00014657"/>
    </source>
</evidence>
<dbReference type="PANTHER" id="PTHR11712:SF336">
    <property type="entry name" value="3-OXOACYL-[ACYL-CARRIER-PROTEIN] SYNTHASE, MITOCHONDRIAL"/>
    <property type="match status" value="1"/>
</dbReference>
<organism evidence="18 19">
    <name type="scientific">Negativicoccus succinicivorans</name>
    <dbReference type="NCBI Taxonomy" id="620903"/>
    <lineage>
        <taxon>Bacteria</taxon>
        <taxon>Bacillati</taxon>
        <taxon>Bacillota</taxon>
        <taxon>Negativicutes</taxon>
        <taxon>Veillonellales</taxon>
        <taxon>Veillonellaceae</taxon>
        <taxon>Negativicoccus</taxon>
    </lineage>
</organism>
<dbReference type="PANTHER" id="PTHR11712">
    <property type="entry name" value="POLYKETIDE SYNTHASE-RELATED"/>
    <property type="match status" value="1"/>
</dbReference>
<evidence type="ECO:0000256" key="10">
    <source>
        <dbReference type="ARBA" id="ARBA00023315"/>
    </source>
</evidence>
<dbReference type="GO" id="GO:0004315">
    <property type="term" value="F:3-oxoacyl-[acyl-carrier-protein] synthase activity"/>
    <property type="evidence" value="ECO:0007669"/>
    <property type="project" value="UniProtKB-UniRule"/>
</dbReference>
<keyword evidence="10 14" id="KW-0012">Acyltransferase</keyword>
<keyword evidence="7" id="KW-0276">Fatty acid metabolism</keyword>
<dbReference type="Pfam" id="PF00109">
    <property type="entry name" value="ketoacyl-synt"/>
    <property type="match status" value="1"/>
</dbReference>
<dbReference type="InterPro" id="IPR014030">
    <property type="entry name" value="Ketoacyl_synth_N"/>
</dbReference>
<dbReference type="EMBL" id="JACHHI010000008">
    <property type="protein sequence ID" value="MBB6478355.1"/>
    <property type="molecule type" value="Genomic_DNA"/>
</dbReference>
<dbReference type="InterPro" id="IPR020841">
    <property type="entry name" value="PKS_Beta-ketoAc_synthase_dom"/>
</dbReference>
<feature type="domain" description="Ketosynthase family 3 (KS3)" evidence="17">
    <location>
        <begin position="2"/>
        <end position="410"/>
    </location>
</feature>
<dbReference type="CDD" id="cd00834">
    <property type="entry name" value="KAS_I_II"/>
    <property type="match status" value="1"/>
</dbReference>
<dbReference type="GeneID" id="93486679"/>
<dbReference type="Gene3D" id="3.40.47.10">
    <property type="match status" value="1"/>
</dbReference>
<evidence type="ECO:0000256" key="13">
    <source>
        <dbReference type="ARBA" id="ARBA00047659"/>
    </source>
</evidence>
<dbReference type="InterPro" id="IPR014031">
    <property type="entry name" value="Ketoacyl_synth_C"/>
</dbReference>
<evidence type="ECO:0000256" key="16">
    <source>
        <dbReference type="RuleBase" id="RU003694"/>
    </source>
</evidence>
<keyword evidence="6 14" id="KW-0808">Transferase</keyword>
<keyword evidence="19" id="KW-1185">Reference proteome</keyword>
<evidence type="ECO:0000256" key="14">
    <source>
        <dbReference type="PIRNR" id="PIRNR000447"/>
    </source>
</evidence>
<evidence type="ECO:0000256" key="11">
    <source>
        <dbReference type="ARBA" id="ARBA00024006"/>
    </source>
</evidence>
<dbReference type="EC" id="2.3.1.179" evidence="3 14"/>
<dbReference type="OrthoDB" id="9808669at2"/>
<sequence>MRKRVAVTGLGIISPVGIGKETVWQNLLAGKSGIKRITAFDTTDFAVRIAGEVEGFTATDYMDRKEARHMDRFAHFGVAAAKMAVEDAKIDWNALDHDRIGAVVGTGIGGITTIEEAADRLANRGPSRVSPFAIPMMIANMAAGQISIALDVRGPVITDVTACASGTNAIGDALRMIRYGDADIVIAGGAEAAISPLPFAGFIAMKALSTFDGEPEEASRPFDATRDGFVFGEGAAMLVLEEWDHAVERGAHIYAELCGYGSNGDAYHITAPAPEGCQAQKCMERALQDAQLTVQDIDYINAHGTATPLNDKNETHAIRALFGAEADRLVVNSTKSMTGHLLGAAGAVEAVVMALSIENDEVHPTINLKHPDPDCDLDYVTEGARKVKVRAAMSNSFGFGGQNAVIIMRKPEGND</sequence>
<evidence type="ECO:0000256" key="2">
    <source>
        <dbReference type="ARBA" id="ARBA00008467"/>
    </source>
</evidence>
<dbReference type="InterPro" id="IPR016039">
    <property type="entry name" value="Thiolase-like"/>
</dbReference>
<evidence type="ECO:0000256" key="3">
    <source>
        <dbReference type="ARBA" id="ARBA00012356"/>
    </source>
</evidence>
<evidence type="ECO:0000259" key="17">
    <source>
        <dbReference type="PROSITE" id="PS52004"/>
    </source>
</evidence>
<evidence type="ECO:0000313" key="19">
    <source>
        <dbReference type="Proteomes" id="UP000591941"/>
    </source>
</evidence>